<sequence length="30" mass="3639">MSDLLIACRHNNGFIKLSYKWLCFYVARYL</sequence>
<dbReference type="AlphaFoldDB" id="A0A174LUD1"/>
<name>A0A174LUD1_BACUN</name>
<gene>
    <name evidence="1" type="ORF">ERS852462_03132</name>
</gene>
<proteinExistence type="predicted"/>
<reference evidence="1 2" key="1">
    <citation type="submission" date="2015-09" db="EMBL/GenBank/DDBJ databases">
        <authorList>
            <consortium name="Pathogen Informatics"/>
        </authorList>
    </citation>
    <scope>NUCLEOTIDE SEQUENCE [LARGE SCALE GENOMIC DNA]</scope>
    <source>
        <strain evidence="1 2">2789STDY5834847</strain>
    </source>
</reference>
<evidence type="ECO:0000313" key="1">
    <source>
        <dbReference type="EMBL" id="CUP27693.1"/>
    </source>
</evidence>
<dbReference type="Proteomes" id="UP000095614">
    <property type="component" value="Unassembled WGS sequence"/>
</dbReference>
<dbReference type="EMBL" id="CZAF01000009">
    <property type="protein sequence ID" value="CUP27693.1"/>
    <property type="molecule type" value="Genomic_DNA"/>
</dbReference>
<evidence type="ECO:0000313" key="2">
    <source>
        <dbReference type="Proteomes" id="UP000095614"/>
    </source>
</evidence>
<protein>
    <submittedName>
        <fullName evidence="1">Uncharacterized protein</fullName>
    </submittedName>
</protein>
<accession>A0A174LUD1</accession>
<organism evidence="1 2">
    <name type="scientific">Bacteroides uniformis</name>
    <dbReference type="NCBI Taxonomy" id="820"/>
    <lineage>
        <taxon>Bacteria</taxon>
        <taxon>Pseudomonadati</taxon>
        <taxon>Bacteroidota</taxon>
        <taxon>Bacteroidia</taxon>
        <taxon>Bacteroidales</taxon>
        <taxon>Bacteroidaceae</taxon>
        <taxon>Bacteroides</taxon>
    </lineage>
</organism>